<evidence type="ECO:0000313" key="2">
    <source>
        <dbReference type="Proteomes" id="UP000585614"/>
    </source>
</evidence>
<sequence>MRMELFVNGRTFWKTKRCLQVTLLRRAASLGPLWGGGTGGAGQLPPSVPACPPPLFVPPSFPTCPMQDASLPRQWVSQPEAAPGVLSGRGDWVRVWGGRLTDGMLPSPSRALGGSGCIGHSWAQIRLLPFPTSHTLTSSLLIATRF</sequence>
<comment type="caution">
    <text evidence="1">The sequence shown here is derived from an EMBL/GenBank/DDBJ whole genome shotgun (WGS) entry which is preliminary data.</text>
</comment>
<organism evidence="1 2">
    <name type="scientific">Rhinolophus ferrumequinum</name>
    <name type="common">Greater horseshoe bat</name>
    <dbReference type="NCBI Taxonomy" id="59479"/>
    <lineage>
        <taxon>Eukaryota</taxon>
        <taxon>Metazoa</taxon>
        <taxon>Chordata</taxon>
        <taxon>Craniata</taxon>
        <taxon>Vertebrata</taxon>
        <taxon>Euteleostomi</taxon>
        <taxon>Mammalia</taxon>
        <taxon>Eutheria</taxon>
        <taxon>Laurasiatheria</taxon>
        <taxon>Chiroptera</taxon>
        <taxon>Yinpterochiroptera</taxon>
        <taxon>Rhinolophoidea</taxon>
        <taxon>Rhinolophidae</taxon>
        <taxon>Rhinolophinae</taxon>
        <taxon>Rhinolophus</taxon>
    </lineage>
</organism>
<accession>A0A7J7ZRT0</accession>
<dbReference type="EMBL" id="JACAGC010000003">
    <property type="protein sequence ID" value="KAF6376410.1"/>
    <property type="molecule type" value="Genomic_DNA"/>
</dbReference>
<proteinExistence type="predicted"/>
<protein>
    <submittedName>
        <fullName evidence="1">Uncharacterized protein</fullName>
    </submittedName>
</protein>
<gene>
    <name evidence="1" type="ORF">mRhiFer1_009601</name>
</gene>
<evidence type="ECO:0000313" key="1">
    <source>
        <dbReference type="EMBL" id="KAF6376410.1"/>
    </source>
</evidence>
<dbReference type="AlphaFoldDB" id="A0A7J7ZRT0"/>
<reference evidence="1 2" key="1">
    <citation type="journal article" date="2020" name="Nature">
        <title>Six reference-quality genomes reveal evolution of bat adaptations.</title>
        <authorList>
            <person name="Jebb D."/>
            <person name="Huang Z."/>
            <person name="Pippel M."/>
            <person name="Hughes G.M."/>
            <person name="Lavrichenko K."/>
            <person name="Devanna P."/>
            <person name="Winkler S."/>
            <person name="Jermiin L.S."/>
            <person name="Skirmuntt E.C."/>
            <person name="Katzourakis A."/>
            <person name="Burkitt-Gray L."/>
            <person name="Ray D.A."/>
            <person name="Sullivan K.A.M."/>
            <person name="Roscito J.G."/>
            <person name="Kirilenko B.M."/>
            <person name="Davalos L.M."/>
            <person name="Corthals A.P."/>
            <person name="Power M.L."/>
            <person name="Jones G."/>
            <person name="Ransome R.D."/>
            <person name="Dechmann D.K.N."/>
            <person name="Locatelli A.G."/>
            <person name="Puechmaille S.J."/>
            <person name="Fedrigo O."/>
            <person name="Jarvis E.D."/>
            <person name="Hiller M."/>
            <person name="Vernes S.C."/>
            <person name="Myers E.W."/>
            <person name="Teeling E.C."/>
        </authorList>
    </citation>
    <scope>NUCLEOTIDE SEQUENCE [LARGE SCALE GENOMIC DNA]</scope>
    <source>
        <strain evidence="1">MRhiFer1</strain>
        <tissue evidence="1">Lung</tissue>
    </source>
</reference>
<name>A0A7J7ZRT0_RHIFE</name>
<dbReference type="Proteomes" id="UP000585614">
    <property type="component" value="Unassembled WGS sequence"/>
</dbReference>